<dbReference type="Gene3D" id="2.40.10.220">
    <property type="entry name" value="predicted glycosyltransferase like domains"/>
    <property type="match status" value="1"/>
</dbReference>
<dbReference type="Proteomes" id="UP000556026">
    <property type="component" value="Unassembled WGS sequence"/>
</dbReference>
<evidence type="ECO:0000256" key="1">
    <source>
        <dbReference type="ARBA" id="ARBA00022553"/>
    </source>
</evidence>
<keyword evidence="5" id="KW-1185">Reference proteome</keyword>
<dbReference type="PANTHER" id="PTHR44591:SF20">
    <property type="entry name" value="PROTEIN PILH"/>
    <property type="match status" value="1"/>
</dbReference>
<dbReference type="Gene3D" id="3.40.50.2300">
    <property type="match status" value="1"/>
</dbReference>
<dbReference type="InterPro" id="IPR011006">
    <property type="entry name" value="CheY-like_superfamily"/>
</dbReference>
<dbReference type="GO" id="GO:0000160">
    <property type="term" value="P:phosphorelay signal transduction system"/>
    <property type="evidence" value="ECO:0007669"/>
    <property type="project" value="InterPro"/>
</dbReference>
<dbReference type="SUPFAM" id="SSF52172">
    <property type="entry name" value="CheY-like"/>
    <property type="match status" value="1"/>
</dbReference>
<evidence type="ECO:0000313" key="5">
    <source>
        <dbReference type="Proteomes" id="UP000556026"/>
    </source>
</evidence>
<protein>
    <submittedName>
        <fullName evidence="4">Two-component system response regulator</fullName>
    </submittedName>
</protein>
<dbReference type="GO" id="GO:0035438">
    <property type="term" value="F:cyclic-di-GMP binding"/>
    <property type="evidence" value="ECO:0007669"/>
    <property type="project" value="InterPro"/>
</dbReference>
<dbReference type="RefSeq" id="WP_183353126.1">
    <property type="nucleotide sequence ID" value="NZ_BLXX01000001.1"/>
</dbReference>
<evidence type="ECO:0000313" key="4">
    <source>
        <dbReference type="EMBL" id="GFO58282.1"/>
    </source>
</evidence>
<evidence type="ECO:0000259" key="3">
    <source>
        <dbReference type="PROSITE" id="PS50110"/>
    </source>
</evidence>
<feature type="modified residue" description="4-aspartylphosphate" evidence="2">
    <location>
        <position position="53"/>
    </location>
</feature>
<name>A0A6V8MEB3_9BACT</name>
<dbReference type="InterPro" id="IPR050595">
    <property type="entry name" value="Bact_response_regulator"/>
</dbReference>
<dbReference type="EMBL" id="BLXX01000001">
    <property type="protein sequence ID" value="GFO58282.1"/>
    <property type="molecule type" value="Genomic_DNA"/>
</dbReference>
<comment type="caution">
    <text evidence="4">The sequence shown here is derived from an EMBL/GenBank/DDBJ whole genome shotgun (WGS) entry which is preliminary data.</text>
</comment>
<proteinExistence type="predicted"/>
<dbReference type="InterPro" id="IPR009875">
    <property type="entry name" value="PilZ_domain"/>
</dbReference>
<keyword evidence="1 2" id="KW-0597">Phosphoprotein</keyword>
<dbReference type="InterPro" id="IPR001789">
    <property type="entry name" value="Sig_transdc_resp-reg_receiver"/>
</dbReference>
<dbReference type="SUPFAM" id="SSF141371">
    <property type="entry name" value="PilZ domain-like"/>
    <property type="match status" value="1"/>
</dbReference>
<reference evidence="5" key="1">
    <citation type="submission" date="2020-06" db="EMBL/GenBank/DDBJ databases">
        <title>Draft genomic sequence of Geomonas sp. Red330.</title>
        <authorList>
            <person name="Itoh H."/>
            <person name="Zhenxing X."/>
            <person name="Ushijima N."/>
            <person name="Masuda Y."/>
            <person name="Shiratori Y."/>
            <person name="Senoo K."/>
        </authorList>
    </citation>
    <scope>NUCLEOTIDE SEQUENCE [LARGE SCALE GENOMIC DNA]</scope>
    <source>
        <strain evidence="5">Red330</strain>
    </source>
</reference>
<dbReference type="PANTHER" id="PTHR44591">
    <property type="entry name" value="STRESS RESPONSE REGULATOR PROTEIN 1"/>
    <property type="match status" value="1"/>
</dbReference>
<feature type="domain" description="Response regulatory" evidence="3">
    <location>
        <begin position="4"/>
        <end position="120"/>
    </location>
</feature>
<sequence length="235" mass="26295">MAKKVLLVDDVSMFIELQKEYLQFSAVDILTARDGKEALAICQAERPVLVCMDLNMPIMNGAECCRAIKKDPQLRETNVIMITSEGKDADRRICFEAGCDDFITKPLDRNVFLETARKLLPAIDRRDKRVACHLKAKYRAVGATLSGIVLNLSQHGAYLATNHEIEHGSILDLIFALPDPYGSIIQLRGRAAWLNTKTTRRKSTMPEGFGIEFLAPDENTLKDLARYVESEPGII</sequence>
<accession>A0A6V8MEB3</accession>
<organism evidence="4 5">
    <name type="scientific">Geomonas silvestris</name>
    <dbReference type="NCBI Taxonomy" id="2740184"/>
    <lineage>
        <taxon>Bacteria</taxon>
        <taxon>Pseudomonadati</taxon>
        <taxon>Thermodesulfobacteriota</taxon>
        <taxon>Desulfuromonadia</taxon>
        <taxon>Geobacterales</taxon>
        <taxon>Geobacteraceae</taxon>
        <taxon>Geomonas</taxon>
    </lineage>
</organism>
<dbReference type="Pfam" id="PF07238">
    <property type="entry name" value="PilZ"/>
    <property type="match status" value="1"/>
</dbReference>
<dbReference type="PROSITE" id="PS50110">
    <property type="entry name" value="RESPONSE_REGULATORY"/>
    <property type="match status" value="1"/>
</dbReference>
<gene>
    <name evidence="4" type="ORF">GMST_06070</name>
</gene>
<evidence type="ECO:0000256" key="2">
    <source>
        <dbReference type="PROSITE-ProRule" id="PRU00169"/>
    </source>
</evidence>
<dbReference type="SMART" id="SM00448">
    <property type="entry name" value="REC"/>
    <property type="match status" value="1"/>
</dbReference>
<dbReference type="AlphaFoldDB" id="A0A6V8MEB3"/>
<dbReference type="CDD" id="cd17546">
    <property type="entry name" value="REC_hyHK_CKI1_RcsC-like"/>
    <property type="match status" value="1"/>
</dbReference>
<dbReference type="Pfam" id="PF00072">
    <property type="entry name" value="Response_reg"/>
    <property type="match status" value="1"/>
</dbReference>